<dbReference type="RefSeq" id="WP_067520762.1">
    <property type="nucleotide sequence ID" value="NZ_JABELX010000001.1"/>
</dbReference>
<reference evidence="1 2" key="1">
    <citation type="submission" date="2020-05" db="EMBL/GenBank/DDBJ databases">
        <title>MicrobeNet Type strains.</title>
        <authorList>
            <person name="Nicholson A.C."/>
        </authorList>
    </citation>
    <scope>NUCLEOTIDE SEQUENCE [LARGE SCALE GENOMIC DNA]</scope>
    <source>
        <strain evidence="1 2">JCM 3224</strain>
    </source>
</reference>
<evidence type="ECO:0000313" key="1">
    <source>
        <dbReference type="EMBL" id="NNH68395.1"/>
    </source>
</evidence>
<gene>
    <name evidence="1" type="ORF">HLB23_00595</name>
</gene>
<comment type="caution">
    <text evidence="1">The sequence shown here is derived from an EMBL/GenBank/DDBJ whole genome shotgun (WGS) entry which is preliminary data.</text>
</comment>
<keyword evidence="2" id="KW-1185">Reference proteome</keyword>
<accession>A0A849BW92</accession>
<protein>
    <submittedName>
        <fullName evidence="1">Uncharacterized protein</fullName>
    </submittedName>
</protein>
<organism evidence="1 2">
    <name type="scientific">Nocardia uniformis</name>
    <dbReference type="NCBI Taxonomy" id="53432"/>
    <lineage>
        <taxon>Bacteria</taxon>
        <taxon>Bacillati</taxon>
        <taxon>Actinomycetota</taxon>
        <taxon>Actinomycetes</taxon>
        <taxon>Mycobacteriales</taxon>
        <taxon>Nocardiaceae</taxon>
        <taxon>Nocardia</taxon>
    </lineage>
</organism>
<dbReference type="Proteomes" id="UP000586827">
    <property type="component" value="Unassembled WGS sequence"/>
</dbReference>
<sequence length="81" mass="8408">MAGVAAADTRWDDAAQLCAAREALLTRISAELAPLDPAGYRRLLESIDGALGAEAVTAARWAADQMPLAALVTTARDQAQA</sequence>
<dbReference type="AlphaFoldDB" id="A0A849BW92"/>
<name>A0A849BW92_9NOCA</name>
<dbReference type="EMBL" id="JABELX010000001">
    <property type="protein sequence ID" value="NNH68395.1"/>
    <property type="molecule type" value="Genomic_DNA"/>
</dbReference>
<evidence type="ECO:0000313" key="2">
    <source>
        <dbReference type="Proteomes" id="UP000586827"/>
    </source>
</evidence>
<proteinExistence type="predicted"/>